<evidence type="ECO:0000313" key="2">
    <source>
        <dbReference type="EMBL" id="RKN82374.1"/>
    </source>
</evidence>
<dbReference type="InterPro" id="IPR036683">
    <property type="entry name" value="CO_DH_flav_C_dom_sf"/>
</dbReference>
<keyword evidence="3" id="KW-1185">Reference proteome</keyword>
<dbReference type="Gene3D" id="3.30.390.50">
    <property type="entry name" value="CO dehydrogenase flavoprotein, C-terminal domain"/>
    <property type="match status" value="1"/>
</dbReference>
<dbReference type="InterPro" id="IPR002346">
    <property type="entry name" value="Mopterin_DH_FAD-bd"/>
</dbReference>
<dbReference type="Pfam" id="PF03450">
    <property type="entry name" value="CO_deh_flav_C"/>
    <property type="match status" value="1"/>
</dbReference>
<dbReference type="SUPFAM" id="SSF55447">
    <property type="entry name" value="CO dehydrogenase flavoprotein C-terminal domain-like"/>
    <property type="match status" value="1"/>
</dbReference>
<dbReference type="OrthoDB" id="9814706at2"/>
<dbReference type="PANTHER" id="PTHR42659:SF9">
    <property type="entry name" value="XANTHINE DEHYDROGENASE FAD-BINDING SUBUNIT XDHB-RELATED"/>
    <property type="match status" value="1"/>
</dbReference>
<dbReference type="InterPro" id="IPR051312">
    <property type="entry name" value="Diverse_Substr_Oxidored"/>
</dbReference>
<dbReference type="GO" id="GO:0016491">
    <property type="term" value="F:oxidoreductase activity"/>
    <property type="evidence" value="ECO:0007669"/>
    <property type="project" value="InterPro"/>
</dbReference>
<dbReference type="RefSeq" id="WP_120709564.1">
    <property type="nucleotide sequence ID" value="NZ_RBCJ01000001.1"/>
</dbReference>
<dbReference type="InterPro" id="IPR005107">
    <property type="entry name" value="CO_DH_flav_C"/>
</dbReference>
<reference evidence="2 3" key="1">
    <citation type="submission" date="2018-10" db="EMBL/GenBank/DDBJ databases">
        <title>Ulvibacterium marinum gen. nov., sp. nov., a novel marine bacterium of the family Flavobacteriaceae, isolated from a culture of the green alga Ulva prolifera.</title>
        <authorList>
            <person name="Zhang Z."/>
        </authorList>
    </citation>
    <scope>NUCLEOTIDE SEQUENCE [LARGE SCALE GENOMIC DNA]</scope>
    <source>
        <strain evidence="2 3">CCMM003</strain>
    </source>
</reference>
<evidence type="ECO:0000259" key="1">
    <source>
        <dbReference type="PROSITE" id="PS51387"/>
    </source>
</evidence>
<gene>
    <name evidence="2" type="ORF">D7Z94_00520</name>
</gene>
<proteinExistence type="predicted"/>
<protein>
    <submittedName>
        <fullName evidence="2">Molybdopterin-binding protein</fullName>
    </submittedName>
</protein>
<dbReference type="EMBL" id="RBCJ01000001">
    <property type="protein sequence ID" value="RKN82374.1"/>
    <property type="molecule type" value="Genomic_DNA"/>
</dbReference>
<dbReference type="Pfam" id="PF00941">
    <property type="entry name" value="FAD_binding_5"/>
    <property type="match status" value="1"/>
</dbReference>
<organism evidence="2 3">
    <name type="scientific">Ulvibacterium marinum</name>
    <dbReference type="NCBI Taxonomy" id="2419782"/>
    <lineage>
        <taxon>Bacteria</taxon>
        <taxon>Pseudomonadati</taxon>
        <taxon>Bacteroidota</taxon>
        <taxon>Flavobacteriia</taxon>
        <taxon>Flavobacteriales</taxon>
        <taxon>Flavobacteriaceae</taxon>
        <taxon>Ulvibacterium</taxon>
    </lineage>
</organism>
<dbReference type="SMART" id="SM01092">
    <property type="entry name" value="CO_deh_flav_C"/>
    <property type="match status" value="1"/>
</dbReference>
<evidence type="ECO:0000313" key="3">
    <source>
        <dbReference type="Proteomes" id="UP000276603"/>
    </source>
</evidence>
<dbReference type="InterPro" id="IPR036318">
    <property type="entry name" value="FAD-bd_PCMH-like_sf"/>
</dbReference>
<dbReference type="PROSITE" id="PS51387">
    <property type="entry name" value="FAD_PCMH"/>
    <property type="match status" value="1"/>
</dbReference>
<name>A0A3B0CD29_9FLAO</name>
<comment type="caution">
    <text evidence="2">The sequence shown here is derived from an EMBL/GenBank/DDBJ whole genome shotgun (WGS) entry which is preliminary data.</text>
</comment>
<dbReference type="InterPro" id="IPR016166">
    <property type="entry name" value="FAD-bd_PCMH"/>
</dbReference>
<dbReference type="Gene3D" id="3.30.465.10">
    <property type="match status" value="2"/>
</dbReference>
<feature type="domain" description="FAD-binding PCMH-type" evidence="1">
    <location>
        <begin position="1"/>
        <end position="235"/>
    </location>
</feature>
<accession>A0A3B0CD29</accession>
<dbReference type="SUPFAM" id="SSF56176">
    <property type="entry name" value="FAD-binding/transporter-associated domain-like"/>
    <property type="match status" value="1"/>
</dbReference>
<dbReference type="GO" id="GO:0071949">
    <property type="term" value="F:FAD binding"/>
    <property type="evidence" value="ECO:0007669"/>
    <property type="project" value="InterPro"/>
</dbReference>
<dbReference type="InterPro" id="IPR016169">
    <property type="entry name" value="FAD-bd_PCMH_sub2"/>
</dbReference>
<dbReference type="PANTHER" id="PTHR42659">
    <property type="entry name" value="XANTHINE DEHYDROGENASE SUBUNIT C-RELATED"/>
    <property type="match status" value="1"/>
</dbReference>
<dbReference type="Proteomes" id="UP000276603">
    <property type="component" value="Unassembled WGS sequence"/>
</dbReference>
<sequence>MNKFSWYEAKSVEDALEQVNSTLSDELYEPTQKASVFKSGGIDVFDWVKEGLLKPQKIINIRNIPGLDQISYDRKEGLHIGSNVTLAEIASNPEIKSQYLALHQAVNHAATPQLRNVSTLGGNIAQRNRCWYFRSADHDCFRKGGDRCFARHSETGENENHAILDNGTCVSVHASSIATALMAFNASVVIANAEGKQKTVQMDDFFVSAGEDIAMENILQAKEIITEIILPPPSKNTKSAYIKQVARESYDWSLADVAVVMEVSGNTCKSASIVLGAAAPVPYRSVEAQQAIESKTINSDNATAAAKAAMTKARPLSKNDYKVPLFVSTIKQTILEIA</sequence>
<dbReference type="AlphaFoldDB" id="A0A3B0CD29"/>